<dbReference type="Proteomes" id="UP000440694">
    <property type="component" value="Unassembled WGS sequence"/>
</dbReference>
<evidence type="ECO:0000256" key="2">
    <source>
        <dbReference type="ARBA" id="ARBA00022803"/>
    </source>
</evidence>
<feature type="repeat" description="TPR" evidence="3">
    <location>
        <begin position="59"/>
        <end position="92"/>
    </location>
</feature>
<keyword evidence="2 3" id="KW-0802">TPR repeat</keyword>
<proteinExistence type="predicted"/>
<organism evidence="5 6">
    <name type="scientific">Hyphomicrobium album</name>
    <dbReference type="NCBI Taxonomy" id="2665159"/>
    <lineage>
        <taxon>Bacteria</taxon>
        <taxon>Pseudomonadati</taxon>
        <taxon>Pseudomonadota</taxon>
        <taxon>Alphaproteobacteria</taxon>
        <taxon>Hyphomicrobiales</taxon>
        <taxon>Hyphomicrobiaceae</taxon>
        <taxon>Hyphomicrobium</taxon>
    </lineage>
</organism>
<dbReference type="SMART" id="SM00028">
    <property type="entry name" value="TPR"/>
    <property type="match status" value="3"/>
</dbReference>
<protein>
    <submittedName>
        <fullName evidence="5">Tetratricopeptide repeat protein</fullName>
    </submittedName>
</protein>
<dbReference type="PANTHER" id="PTHR44858">
    <property type="entry name" value="TETRATRICOPEPTIDE REPEAT PROTEIN 6"/>
    <property type="match status" value="1"/>
</dbReference>
<name>A0A6I3KPF7_9HYPH</name>
<keyword evidence="6" id="KW-1185">Reference proteome</keyword>
<dbReference type="InterPro" id="IPR013105">
    <property type="entry name" value="TPR_2"/>
</dbReference>
<dbReference type="Gene3D" id="1.25.40.10">
    <property type="entry name" value="Tetratricopeptide repeat domain"/>
    <property type="match status" value="1"/>
</dbReference>
<evidence type="ECO:0000256" key="4">
    <source>
        <dbReference type="SAM" id="SignalP"/>
    </source>
</evidence>
<dbReference type="EMBL" id="WMBQ01000001">
    <property type="protein sequence ID" value="MTD94571.1"/>
    <property type="molecule type" value="Genomic_DNA"/>
</dbReference>
<dbReference type="SUPFAM" id="SSF48452">
    <property type="entry name" value="TPR-like"/>
    <property type="match status" value="1"/>
</dbReference>
<evidence type="ECO:0000256" key="1">
    <source>
        <dbReference type="ARBA" id="ARBA00022737"/>
    </source>
</evidence>
<evidence type="ECO:0000256" key="3">
    <source>
        <dbReference type="PROSITE-ProRule" id="PRU00339"/>
    </source>
</evidence>
<comment type="caution">
    <text evidence="5">The sequence shown here is derived from an EMBL/GenBank/DDBJ whole genome shotgun (WGS) entry which is preliminary data.</text>
</comment>
<dbReference type="PROSITE" id="PS50005">
    <property type="entry name" value="TPR"/>
    <property type="match status" value="1"/>
</dbReference>
<dbReference type="InterPro" id="IPR050498">
    <property type="entry name" value="Ycf3"/>
</dbReference>
<dbReference type="Pfam" id="PF07719">
    <property type="entry name" value="TPR_2"/>
    <property type="match status" value="1"/>
</dbReference>
<gene>
    <name evidence="5" type="ORF">GIW81_09535</name>
</gene>
<evidence type="ECO:0000313" key="6">
    <source>
        <dbReference type="Proteomes" id="UP000440694"/>
    </source>
</evidence>
<dbReference type="AlphaFoldDB" id="A0A6I3KPF7"/>
<accession>A0A6I3KPF7</accession>
<sequence>MAYARTFAAAAAMLGFLGVAALAAVDDPMLDCLSEDNQRRISGCSTLIDTPGLPQEQRSLAHGMRALAYSLLGLFDKALQDYDEALKINPDYPLALNNRAWSYYKLGRPRDGIADVEKALQISPASPYALDTRAHIRQALGDAKAAFDDYDLAMRAGGTPIVKMYQCGLRSQGLYFGAVDGVYSTSVEHAMRTCTGNQQCDPLPSDSECRPEVS</sequence>
<dbReference type="PANTHER" id="PTHR44858:SF1">
    <property type="entry name" value="UDP-N-ACETYLGLUCOSAMINE--PEPTIDE N-ACETYLGLUCOSAMINYLTRANSFERASE SPINDLY-RELATED"/>
    <property type="match status" value="1"/>
</dbReference>
<feature type="chain" id="PRO_5026317947" evidence="4">
    <location>
        <begin position="24"/>
        <end position="214"/>
    </location>
</feature>
<evidence type="ECO:0000313" key="5">
    <source>
        <dbReference type="EMBL" id="MTD94571.1"/>
    </source>
</evidence>
<keyword evidence="4" id="KW-0732">Signal</keyword>
<dbReference type="RefSeq" id="WP_154738980.1">
    <property type="nucleotide sequence ID" value="NZ_WMBQ01000001.1"/>
</dbReference>
<feature type="signal peptide" evidence="4">
    <location>
        <begin position="1"/>
        <end position="23"/>
    </location>
</feature>
<dbReference type="InterPro" id="IPR011990">
    <property type="entry name" value="TPR-like_helical_dom_sf"/>
</dbReference>
<dbReference type="InterPro" id="IPR019734">
    <property type="entry name" value="TPR_rpt"/>
</dbReference>
<dbReference type="Pfam" id="PF00515">
    <property type="entry name" value="TPR_1"/>
    <property type="match status" value="1"/>
</dbReference>
<reference evidence="5 6" key="1">
    <citation type="submission" date="2019-11" db="EMBL/GenBank/DDBJ databases">
        <title>Identification of a novel strain.</title>
        <authorList>
            <person name="Xu Q."/>
            <person name="Wang G."/>
        </authorList>
    </citation>
    <scope>NUCLEOTIDE SEQUENCE [LARGE SCALE GENOMIC DNA]</scope>
    <source>
        <strain evidence="6">xq</strain>
    </source>
</reference>
<keyword evidence="1" id="KW-0677">Repeat</keyword>